<protein>
    <submittedName>
        <fullName evidence="1">Uncharacterized protein</fullName>
    </submittedName>
</protein>
<dbReference type="Proteomes" id="UP001159659">
    <property type="component" value="Unassembled WGS sequence"/>
</dbReference>
<dbReference type="AlphaFoldDB" id="A0AAV0UT20"/>
<comment type="caution">
    <text evidence="1">The sequence shown here is derived from an EMBL/GenBank/DDBJ whole genome shotgun (WGS) entry which is preliminary data.</text>
</comment>
<gene>
    <name evidence="1" type="ORF">PFR002_LOCUS9025</name>
</gene>
<reference evidence="1" key="1">
    <citation type="submission" date="2022-12" db="EMBL/GenBank/DDBJ databases">
        <authorList>
            <person name="Webb A."/>
        </authorList>
    </citation>
    <scope>NUCLEOTIDE SEQUENCE</scope>
    <source>
        <strain evidence="1">Pf2</strain>
    </source>
</reference>
<accession>A0AAV0UT20</accession>
<proteinExistence type="predicted"/>
<name>A0AAV0UT20_9STRA</name>
<evidence type="ECO:0000313" key="2">
    <source>
        <dbReference type="Proteomes" id="UP001159659"/>
    </source>
</evidence>
<dbReference type="EMBL" id="CANTFK010000990">
    <property type="protein sequence ID" value="CAI5739632.1"/>
    <property type="molecule type" value="Genomic_DNA"/>
</dbReference>
<evidence type="ECO:0000313" key="1">
    <source>
        <dbReference type="EMBL" id="CAI5739632.1"/>
    </source>
</evidence>
<organism evidence="1 2">
    <name type="scientific">Peronospora farinosa</name>
    <dbReference type="NCBI Taxonomy" id="134698"/>
    <lineage>
        <taxon>Eukaryota</taxon>
        <taxon>Sar</taxon>
        <taxon>Stramenopiles</taxon>
        <taxon>Oomycota</taxon>
        <taxon>Peronosporomycetes</taxon>
        <taxon>Peronosporales</taxon>
        <taxon>Peronosporaceae</taxon>
        <taxon>Peronospora</taxon>
    </lineage>
</organism>
<sequence length="259" mass="27762">MVSIVPEVPKGRTSTLLVYSARVRGYDQVMTLLVVSDASQNFVKLAALKKRPTSYESLCQDGKREEAIVRLANGALDKSEGVQVELAFSFSDFSCKEKFTVLVASSTQDTKKDVLLREAYVADAVSNPVEGAMTVEKSGVVNGAMTGSHASNSPAQSREPVAVDVGLTGSQTPQEPAQSPGAVGRSALAEIATTPSSRSKVVATRRTSTRRIKTIKGSDPWISIVEVLQLVLASAEEIVNLSEMTWDLFLSELKGRNDP</sequence>